<evidence type="ECO:0000256" key="1">
    <source>
        <dbReference type="ARBA" id="ARBA00006139"/>
    </source>
</evidence>
<dbReference type="InterPro" id="IPR001872">
    <property type="entry name" value="Peptidase_A8"/>
</dbReference>
<keyword evidence="6" id="KW-0378">Hydrolase</keyword>
<evidence type="ECO:0000256" key="8">
    <source>
        <dbReference type="ARBA" id="ARBA00023136"/>
    </source>
</evidence>
<feature type="transmembrane region" description="Helical" evidence="10">
    <location>
        <begin position="127"/>
        <end position="146"/>
    </location>
</feature>
<keyword evidence="2" id="KW-1003">Cell membrane</keyword>
<dbReference type="EMBL" id="JAAITS010000016">
    <property type="protein sequence ID" value="NSG85269.1"/>
    <property type="molecule type" value="Genomic_DNA"/>
</dbReference>
<dbReference type="Pfam" id="PF01252">
    <property type="entry name" value="Peptidase_A8"/>
    <property type="match status" value="1"/>
</dbReference>
<evidence type="ECO:0000256" key="2">
    <source>
        <dbReference type="ARBA" id="ARBA00022475"/>
    </source>
</evidence>
<comment type="similarity">
    <text evidence="1 9">Belongs to the peptidase A8 family.</text>
</comment>
<keyword evidence="8 10" id="KW-0472">Membrane</keyword>
<evidence type="ECO:0000256" key="7">
    <source>
        <dbReference type="ARBA" id="ARBA00022989"/>
    </source>
</evidence>
<evidence type="ECO:0000256" key="5">
    <source>
        <dbReference type="ARBA" id="ARBA00022750"/>
    </source>
</evidence>
<evidence type="ECO:0000313" key="11">
    <source>
        <dbReference type="EMBL" id="NSG85269.1"/>
    </source>
</evidence>
<dbReference type="Proteomes" id="UP001644719">
    <property type="component" value="Unassembled WGS sequence"/>
</dbReference>
<evidence type="ECO:0000256" key="6">
    <source>
        <dbReference type="ARBA" id="ARBA00022801"/>
    </source>
</evidence>
<keyword evidence="7 10" id="KW-1133">Transmembrane helix</keyword>
<keyword evidence="3" id="KW-0645">Protease</keyword>
<keyword evidence="5" id="KW-0064">Aspartyl protease</keyword>
<name>A0ABX2H7A9_9FIRM</name>
<evidence type="ECO:0000256" key="10">
    <source>
        <dbReference type="SAM" id="Phobius"/>
    </source>
</evidence>
<dbReference type="PANTHER" id="PTHR33695:SF1">
    <property type="entry name" value="LIPOPROTEIN SIGNAL PEPTIDASE"/>
    <property type="match status" value="1"/>
</dbReference>
<dbReference type="PANTHER" id="PTHR33695">
    <property type="entry name" value="LIPOPROTEIN SIGNAL PEPTIDASE"/>
    <property type="match status" value="1"/>
</dbReference>
<evidence type="ECO:0000313" key="12">
    <source>
        <dbReference type="Proteomes" id="UP001644719"/>
    </source>
</evidence>
<protein>
    <submittedName>
        <fullName evidence="11">Signal peptidase II</fullName>
    </submittedName>
</protein>
<accession>A0ABX2H7A9</accession>
<comment type="caution">
    <text evidence="11">The sequence shown here is derived from an EMBL/GenBank/DDBJ whole genome shotgun (WGS) entry which is preliminary data.</text>
</comment>
<evidence type="ECO:0000256" key="9">
    <source>
        <dbReference type="RuleBase" id="RU004181"/>
    </source>
</evidence>
<keyword evidence="4 10" id="KW-0812">Transmembrane</keyword>
<organism evidence="11 12">
    <name type="scientific">Blautia faecis</name>
    <dbReference type="NCBI Taxonomy" id="871665"/>
    <lineage>
        <taxon>Bacteria</taxon>
        <taxon>Bacillati</taxon>
        <taxon>Bacillota</taxon>
        <taxon>Clostridia</taxon>
        <taxon>Lachnospirales</taxon>
        <taxon>Lachnospiraceae</taxon>
        <taxon>Blautia</taxon>
    </lineage>
</organism>
<evidence type="ECO:0000256" key="3">
    <source>
        <dbReference type="ARBA" id="ARBA00022670"/>
    </source>
</evidence>
<sequence length="154" mass="16946">MLSLTIAGGIFLLDYKIKEHIDSTRLQGSKEEVLGGRLLLRNCHNKDKILGKVKIGRENCQELAAAGMGCVAGEYWHQLLPGGNKLSRAGLAMILGGGMSNYTDRRNKGYVTDYVSLNVKNKEIRKIVFNLSDVCIAAGTILWAAGNLFSYRKK</sequence>
<dbReference type="PRINTS" id="PR00781">
    <property type="entry name" value="LIPOSIGPTASE"/>
</dbReference>
<evidence type="ECO:0000256" key="4">
    <source>
        <dbReference type="ARBA" id="ARBA00022692"/>
    </source>
</evidence>
<gene>
    <name evidence="11" type="ORF">G5B17_07450</name>
</gene>
<keyword evidence="12" id="KW-1185">Reference proteome</keyword>
<proteinExistence type="inferred from homology"/>
<reference evidence="11 12" key="1">
    <citation type="journal article" date="2020" name="Cell Host Microbe">
        <title>Functional and Genomic Variation between Human-Derived Isolates of Lachnospiraceae Reveals Inter- and Intra-Species Diversity.</title>
        <authorList>
            <person name="Sorbara M.T."/>
            <person name="Littmann E.R."/>
            <person name="Fontana E."/>
            <person name="Moody T.U."/>
            <person name="Kohout C.E."/>
            <person name="Gjonbalaj M."/>
            <person name="Eaton V."/>
            <person name="Seok R."/>
            <person name="Leiner I.M."/>
            <person name="Pamer E.G."/>
        </authorList>
    </citation>
    <scope>NUCLEOTIDE SEQUENCE [LARGE SCALE GENOMIC DNA]</scope>
    <source>
        <strain evidence="11 12">MSK.17.74</strain>
    </source>
</reference>
<dbReference type="RefSeq" id="WP_173769628.1">
    <property type="nucleotide sequence ID" value="NZ_JAAIPV010000003.1"/>
</dbReference>